<dbReference type="GO" id="GO:0008253">
    <property type="term" value="F:5'-nucleotidase activity"/>
    <property type="evidence" value="ECO:0007669"/>
    <property type="project" value="InterPro"/>
</dbReference>
<proteinExistence type="predicted"/>
<dbReference type="AlphaFoldDB" id="A0A3G9J4X9"/>
<dbReference type="InterPro" id="IPR036412">
    <property type="entry name" value="HAD-like_sf"/>
</dbReference>
<dbReference type="InterPro" id="IPR023214">
    <property type="entry name" value="HAD_sf"/>
</dbReference>
<dbReference type="SFLD" id="SFLDS00003">
    <property type="entry name" value="Haloacid_Dehalogenase"/>
    <property type="match status" value="1"/>
</dbReference>
<reference evidence="1 2" key="1">
    <citation type="submission" date="2018-11" db="EMBL/GenBank/DDBJ databases">
        <title>Novel Erysipelotrichaceae bacterium isolated from small intestine of a swine.</title>
        <authorList>
            <person name="Kim J.S."/>
            <person name="Choe H."/>
            <person name="Lee Y.R."/>
            <person name="Kim K.M."/>
            <person name="Park D.S."/>
        </authorList>
    </citation>
    <scope>NUCLEOTIDE SEQUENCE [LARGE SCALE GENOMIC DNA]</scope>
    <source>
        <strain evidence="1 2">SG0102</strain>
    </source>
</reference>
<dbReference type="InParanoid" id="A0A3G9J4X9"/>
<evidence type="ECO:0000313" key="2">
    <source>
        <dbReference type="Proteomes" id="UP000268059"/>
    </source>
</evidence>
<dbReference type="RefSeq" id="WP_125119045.1">
    <property type="nucleotide sequence ID" value="NZ_AP019309.1"/>
</dbReference>
<dbReference type="InterPro" id="IPR052550">
    <property type="entry name" value="Pyrimidine_5'-ntase_YjjG"/>
</dbReference>
<evidence type="ECO:0000313" key="1">
    <source>
        <dbReference type="EMBL" id="BBH26140.1"/>
    </source>
</evidence>
<dbReference type="OrthoDB" id="9802350at2"/>
<organism evidence="1 2">
    <name type="scientific">Intestinibaculum porci</name>
    <dbReference type="NCBI Taxonomy" id="2487118"/>
    <lineage>
        <taxon>Bacteria</taxon>
        <taxon>Bacillati</taxon>
        <taxon>Bacillota</taxon>
        <taxon>Erysipelotrichia</taxon>
        <taxon>Erysipelotrichales</taxon>
        <taxon>Erysipelotrichaceae</taxon>
        <taxon>Intestinibaculum</taxon>
    </lineage>
</organism>
<dbReference type="NCBIfam" id="TIGR01549">
    <property type="entry name" value="HAD-SF-IA-v1"/>
    <property type="match status" value="1"/>
</dbReference>
<protein>
    <submittedName>
        <fullName evidence="1">Noncanonical pyrimidine nucleotidase, YjjG family protein</fullName>
    </submittedName>
</protein>
<dbReference type="Gene3D" id="3.40.50.1000">
    <property type="entry name" value="HAD superfamily/HAD-like"/>
    <property type="match status" value="1"/>
</dbReference>
<dbReference type="SUPFAM" id="SSF56784">
    <property type="entry name" value="HAD-like"/>
    <property type="match status" value="1"/>
</dbReference>
<dbReference type="SFLD" id="SFLDG01129">
    <property type="entry name" value="C1.5:_HAD__Beta-PGM__Phosphata"/>
    <property type="match status" value="1"/>
</dbReference>
<dbReference type="Proteomes" id="UP000268059">
    <property type="component" value="Chromosome"/>
</dbReference>
<dbReference type="KEGG" id="ebm:SG0102_10740"/>
<sequence length="226" mass="26577">MYKTILWDVDATLLNFEKSEDVSLKQLFARYDVILDEEKMALYKKINRSYWNGLEQGIYDRHTVLTQRFDDFFDAIKHPRVNTDEMNDFYQLALGTNVFEENYVHETLQALETHYDQYVVSNGTHIAQIHKLEKSDLMKYMKDLFISEDLGYDKPSKEFFKQVQQATHYDPKTTLIVGDSLSSDMQGGRQAGITTIWYNPHHQKNNTSYVDYEIDDLRDVITIAKS</sequence>
<dbReference type="PANTHER" id="PTHR47478">
    <property type="match status" value="1"/>
</dbReference>
<dbReference type="PANTHER" id="PTHR47478:SF1">
    <property type="entry name" value="PYRIMIDINE 5'-NUCLEOTIDASE YJJG"/>
    <property type="match status" value="1"/>
</dbReference>
<accession>A0A3G9J4X9</accession>
<keyword evidence="2" id="KW-1185">Reference proteome</keyword>
<dbReference type="InterPro" id="IPR023198">
    <property type="entry name" value="PGP-like_dom2"/>
</dbReference>
<dbReference type="NCBIfam" id="TIGR01509">
    <property type="entry name" value="HAD-SF-IA-v3"/>
    <property type="match status" value="1"/>
</dbReference>
<dbReference type="InterPro" id="IPR041492">
    <property type="entry name" value="HAD_2"/>
</dbReference>
<dbReference type="Pfam" id="PF13419">
    <property type="entry name" value="HAD_2"/>
    <property type="match status" value="1"/>
</dbReference>
<name>A0A3G9J4X9_9FIRM</name>
<dbReference type="InterPro" id="IPR011951">
    <property type="entry name" value="HAD-SF_hydro_IA_YjjG/PynA"/>
</dbReference>
<dbReference type="FunCoup" id="A0A3G9J4X9">
    <property type="interactions" value="50"/>
</dbReference>
<dbReference type="InterPro" id="IPR006439">
    <property type="entry name" value="HAD-SF_hydro_IA"/>
</dbReference>
<dbReference type="NCBIfam" id="TIGR02254">
    <property type="entry name" value="YjjG_YfnB"/>
    <property type="match status" value="1"/>
</dbReference>
<gene>
    <name evidence="1" type="ORF">SG0102_10740</name>
</gene>
<dbReference type="Gene3D" id="1.10.150.240">
    <property type="entry name" value="Putative phosphatase, domain 2"/>
    <property type="match status" value="1"/>
</dbReference>
<dbReference type="EMBL" id="AP019309">
    <property type="protein sequence ID" value="BBH26140.1"/>
    <property type="molecule type" value="Genomic_DNA"/>
</dbReference>